<organism evidence="1">
    <name type="scientific">uncultured Sulfurovum sp</name>
    <dbReference type="NCBI Taxonomy" id="269237"/>
    <lineage>
        <taxon>Bacteria</taxon>
        <taxon>Pseudomonadati</taxon>
        <taxon>Campylobacterota</taxon>
        <taxon>Epsilonproteobacteria</taxon>
        <taxon>Campylobacterales</taxon>
        <taxon>Sulfurovaceae</taxon>
        <taxon>Sulfurovum</taxon>
        <taxon>environmental samples</taxon>
    </lineage>
</organism>
<protein>
    <recommendedName>
        <fullName evidence="2">Beta-lactamase</fullName>
    </recommendedName>
</protein>
<evidence type="ECO:0000313" key="1">
    <source>
        <dbReference type="EMBL" id="CAA6813720.1"/>
    </source>
</evidence>
<dbReference type="AlphaFoldDB" id="A0A6S6SYW5"/>
<dbReference type="InterPro" id="IPR011990">
    <property type="entry name" value="TPR-like_helical_dom_sf"/>
</dbReference>
<proteinExistence type="predicted"/>
<accession>A0A6S6SYW5</accession>
<sequence>MKKLLLLLVAVILVYAAINHKFLTAMSYLHDYNPNNDSQAVALLQDAINNDNDKKSAFLLGYYYKTEKFNDINMNASHENYLKAANWGDEEAKMIVAWNFYKGKGCQKDVSQAKEMLTQLSIAGNAKAKEVLKFVIRN</sequence>
<reference evidence="1" key="1">
    <citation type="submission" date="2020-01" db="EMBL/GenBank/DDBJ databases">
        <authorList>
            <person name="Meier V. D."/>
            <person name="Meier V D."/>
        </authorList>
    </citation>
    <scope>NUCLEOTIDE SEQUENCE</scope>
    <source>
        <strain evidence="1">HLG_WM_MAG_02</strain>
    </source>
</reference>
<dbReference type="SUPFAM" id="SSF81901">
    <property type="entry name" value="HCP-like"/>
    <property type="match status" value="1"/>
</dbReference>
<dbReference type="EMBL" id="CACVAZ010000086">
    <property type="protein sequence ID" value="CAA6813720.1"/>
    <property type="molecule type" value="Genomic_DNA"/>
</dbReference>
<gene>
    <name evidence="1" type="ORF">HELGO_WM40988</name>
</gene>
<dbReference type="Gene3D" id="1.25.40.10">
    <property type="entry name" value="Tetratricopeptide repeat domain"/>
    <property type="match status" value="1"/>
</dbReference>
<evidence type="ECO:0008006" key="2">
    <source>
        <dbReference type="Google" id="ProtNLM"/>
    </source>
</evidence>
<name>A0A6S6SYW5_9BACT</name>